<evidence type="ECO:0000259" key="6">
    <source>
        <dbReference type="PROSITE" id="PS50893"/>
    </source>
</evidence>
<keyword evidence="3" id="KW-0547">Nucleotide-binding</keyword>
<dbReference type="Gene3D" id="3.40.50.300">
    <property type="entry name" value="P-loop containing nucleotide triphosphate hydrolases"/>
    <property type="match status" value="1"/>
</dbReference>
<dbReference type="SMART" id="SM00382">
    <property type="entry name" value="AAA"/>
    <property type="match status" value="1"/>
</dbReference>
<evidence type="ECO:0000256" key="5">
    <source>
        <dbReference type="SAM" id="MobiDB-lite"/>
    </source>
</evidence>
<protein>
    <submittedName>
        <fullName evidence="7">Multidrug ABC transporter ATP-binding protein</fullName>
    </submittedName>
</protein>
<evidence type="ECO:0000256" key="2">
    <source>
        <dbReference type="ARBA" id="ARBA00022448"/>
    </source>
</evidence>
<dbReference type="InterPro" id="IPR017871">
    <property type="entry name" value="ABC_transporter-like_CS"/>
</dbReference>
<dbReference type="GO" id="GO:0005524">
    <property type="term" value="F:ATP binding"/>
    <property type="evidence" value="ECO:0007669"/>
    <property type="project" value="UniProtKB-KW"/>
</dbReference>
<dbReference type="InterPro" id="IPR027417">
    <property type="entry name" value="P-loop_NTPase"/>
</dbReference>
<organism evidence="7 8">
    <name type="scientific">Streptomyces lydicus</name>
    <dbReference type="NCBI Taxonomy" id="47763"/>
    <lineage>
        <taxon>Bacteria</taxon>
        <taxon>Bacillati</taxon>
        <taxon>Actinomycetota</taxon>
        <taxon>Actinomycetes</taxon>
        <taxon>Kitasatosporales</taxon>
        <taxon>Streptomycetaceae</taxon>
        <taxon>Streptomyces</taxon>
    </lineage>
</organism>
<proteinExistence type="inferred from homology"/>
<dbReference type="Pfam" id="PF00005">
    <property type="entry name" value="ABC_tran"/>
    <property type="match status" value="1"/>
</dbReference>
<dbReference type="OrthoDB" id="9804819at2"/>
<dbReference type="SUPFAM" id="SSF52540">
    <property type="entry name" value="P-loop containing nucleoside triphosphate hydrolases"/>
    <property type="match status" value="1"/>
</dbReference>
<sequence length="348" mass="36022">MPQPPAARPDGARAAAPGAGPASPPPADPAIETRGLTKAYRGGQLAVDGLDLVVPRGSVFGFLGPNGSGKTTTIRMLMGLIDATAGSARVLGAPMPAAGRRVLPKVGALIEGPALYGFLSGRDNLRRFDAADPAADPRTREQRVGRALQRVGLAAAAGKKARAYSLGMKQRLGLAAALLQPRELLVLDEPTNGLDPQGMREIRALVRELAADGTTVFLSSHLLDEIEQVCTHAAVMARGRLITQGTVADLSATVLDTRASGRLTVTTPDPADAARVLKEHGVTELQLTDDRVTGDLPGAADGQAPPDLADLNAALVHAGVRVRAFGTERASLEDVFVQLTGEGFDVAG</sequence>
<feature type="domain" description="ABC transporter" evidence="6">
    <location>
        <begin position="31"/>
        <end position="263"/>
    </location>
</feature>
<dbReference type="GO" id="GO:0016887">
    <property type="term" value="F:ATP hydrolysis activity"/>
    <property type="evidence" value="ECO:0007669"/>
    <property type="project" value="InterPro"/>
</dbReference>
<gene>
    <name evidence="7" type="ORF">SL103_01950</name>
</gene>
<dbReference type="Proteomes" id="UP000094094">
    <property type="component" value="Chromosome"/>
</dbReference>
<evidence type="ECO:0000256" key="3">
    <source>
        <dbReference type="ARBA" id="ARBA00022741"/>
    </source>
</evidence>
<dbReference type="InterPro" id="IPR003593">
    <property type="entry name" value="AAA+_ATPase"/>
</dbReference>
<evidence type="ECO:0000313" key="7">
    <source>
        <dbReference type="EMBL" id="AOP45166.1"/>
    </source>
</evidence>
<comment type="similarity">
    <text evidence="1">Belongs to the ABC transporter superfamily.</text>
</comment>
<feature type="region of interest" description="Disordered" evidence="5">
    <location>
        <begin position="1"/>
        <end position="30"/>
    </location>
</feature>
<dbReference type="EMBL" id="CP017157">
    <property type="protein sequence ID" value="AOP45166.1"/>
    <property type="molecule type" value="Genomic_DNA"/>
</dbReference>
<dbReference type="RefSeq" id="WP_069567034.1">
    <property type="nucleotide sequence ID" value="NZ_CP017157.1"/>
</dbReference>
<dbReference type="AlphaFoldDB" id="A0A1D7VEH8"/>
<dbReference type="PANTHER" id="PTHR43335:SF4">
    <property type="entry name" value="ABC TRANSPORTER, ATP-BINDING PROTEIN"/>
    <property type="match status" value="1"/>
</dbReference>
<feature type="compositionally biased region" description="Low complexity" evidence="5">
    <location>
        <begin position="8"/>
        <end position="21"/>
    </location>
</feature>
<dbReference type="InterPro" id="IPR003439">
    <property type="entry name" value="ABC_transporter-like_ATP-bd"/>
</dbReference>
<dbReference type="PANTHER" id="PTHR43335">
    <property type="entry name" value="ABC TRANSPORTER, ATP-BINDING PROTEIN"/>
    <property type="match status" value="1"/>
</dbReference>
<reference evidence="7 8" key="1">
    <citation type="submission" date="2016-09" db="EMBL/GenBank/DDBJ databases">
        <title>Complete genome sequencing of Streptomyces lydicus 103 and metabolic pathways analysis of antibiotic biosynthesis.</title>
        <authorList>
            <person name="Jia N."/>
            <person name="Ding M.-Z."/>
            <person name="Gao F."/>
            <person name="Yuan Y.-J."/>
        </authorList>
    </citation>
    <scope>NUCLEOTIDE SEQUENCE [LARGE SCALE GENOMIC DNA]</scope>
    <source>
        <strain evidence="7 8">103</strain>
    </source>
</reference>
<dbReference type="KEGG" id="slc:SL103_01950"/>
<dbReference type="PROSITE" id="PS00211">
    <property type="entry name" value="ABC_TRANSPORTER_1"/>
    <property type="match status" value="1"/>
</dbReference>
<evidence type="ECO:0000256" key="4">
    <source>
        <dbReference type="ARBA" id="ARBA00022840"/>
    </source>
</evidence>
<keyword evidence="8" id="KW-1185">Reference proteome</keyword>
<evidence type="ECO:0000256" key="1">
    <source>
        <dbReference type="ARBA" id="ARBA00005417"/>
    </source>
</evidence>
<keyword evidence="2" id="KW-0813">Transport</keyword>
<dbReference type="PROSITE" id="PS50893">
    <property type="entry name" value="ABC_TRANSPORTER_2"/>
    <property type="match status" value="1"/>
</dbReference>
<name>A0A1D7VEH8_9ACTN</name>
<keyword evidence="4 7" id="KW-0067">ATP-binding</keyword>
<accession>A0A1D7VEH8</accession>
<evidence type="ECO:0000313" key="8">
    <source>
        <dbReference type="Proteomes" id="UP000094094"/>
    </source>
</evidence>